<protein>
    <submittedName>
        <fullName evidence="1">Uncharacterized protein</fullName>
    </submittedName>
</protein>
<organism evidence="1 2">
    <name type="scientific">Irpex rosettiformis</name>
    <dbReference type="NCBI Taxonomy" id="378272"/>
    <lineage>
        <taxon>Eukaryota</taxon>
        <taxon>Fungi</taxon>
        <taxon>Dikarya</taxon>
        <taxon>Basidiomycota</taxon>
        <taxon>Agaricomycotina</taxon>
        <taxon>Agaricomycetes</taxon>
        <taxon>Polyporales</taxon>
        <taxon>Irpicaceae</taxon>
        <taxon>Irpex</taxon>
    </lineage>
</organism>
<reference evidence="1" key="1">
    <citation type="journal article" date="2021" name="Environ. Microbiol.">
        <title>Gene family expansions and transcriptome signatures uncover fungal adaptations to wood decay.</title>
        <authorList>
            <person name="Hage H."/>
            <person name="Miyauchi S."/>
            <person name="Viragh M."/>
            <person name="Drula E."/>
            <person name="Min B."/>
            <person name="Chaduli D."/>
            <person name="Navarro D."/>
            <person name="Favel A."/>
            <person name="Norest M."/>
            <person name="Lesage-Meessen L."/>
            <person name="Balint B."/>
            <person name="Merenyi Z."/>
            <person name="de Eugenio L."/>
            <person name="Morin E."/>
            <person name="Martinez A.T."/>
            <person name="Baldrian P."/>
            <person name="Stursova M."/>
            <person name="Martinez M.J."/>
            <person name="Novotny C."/>
            <person name="Magnuson J.K."/>
            <person name="Spatafora J.W."/>
            <person name="Maurice S."/>
            <person name="Pangilinan J."/>
            <person name="Andreopoulos W."/>
            <person name="LaButti K."/>
            <person name="Hundley H."/>
            <person name="Na H."/>
            <person name="Kuo A."/>
            <person name="Barry K."/>
            <person name="Lipzen A."/>
            <person name="Henrissat B."/>
            <person name="Riley R."/>
            <person name="Ahrendt S."/>
            <person name="Nagy L.G."/>
            <person name="Grigoriev I.V."/>
            <person name="Martin F."/>
            <person name="Rosso M.N."/>
        </authorList>
    </citation>
    <scope>NUCLEOTIDE SEQUENCE</scope>
    <source>
        <strain evidence="1">CBS 384.51</strain>
    </source>
</reference>
<gene>
    <name evidence="1" type="ORF">BDY19DRAFT_331995</name>
</gene>
<evidence type="ECO:0000313" key="1">
    <source>
        <dbReference type="EMBL" id="KAI0086821.1"/>
    </source>
</evidence>
<evidence type="ECO:0000313" key="2">
    <source>
        <dbReference type="Proteomes" id="UP001055072"/>
    </source>
</evidence>
<dbReference type="Proteomes" id="UP001055072">
    <property type="component" value="Unassembled WGS sequence"/>
</dbReference>
<accession>A0ACB8TXV8</accession>
<proteinExistence type="predicted"/>
<name>A0ACB8TXV8_9APHY</name>
<sequence length="150" mass="16226">MKSSWLLAAVSAVSLLPMARADCFVDEFGEHCRLNDGVRIGIAITIVVVALLIIASALRWRQRSGRTTFLAFQRPVNQQNVSYGNGTGNYPSGYNVQGGYYPNGPQYPPHQYNSYAPPAKPYGPPDDMPPPAYYAPPAGPPPAVTKGDMV</sequence>
<comment type="caution">
    <text evidence="1">The sequence shown here is derived from an EMBL/GenBank/DDBJ whole genome shotgun (WGS) entry which is preliminary data.</text>
</comment>
<dbReference type="EMBL" id="MU274921">
    <property type="protein sequence ID" value="KAI0086821.1"/>
    <property type="molecule type" value="Genomic_DNA"/>
</dbReference>
<keyword evidence="2" id="KW-1185">Reference proteome</keyword>